<organism evidence="2 3">
    <name type="scientific">Plectus sambesii</name>
    <dbReference type="NCBI Taxonomy" id="2011161"/>
    <lineage>
        <taxon>Eukaryota</taxon>
        <taxon>Metazoa</taxon>
        <taxon>Ecdysozoa</taxon>
        <taxon>Nematoda</taxon>
        <taxon>Chromadorea</taxon>
        <taxon>Plectida</taxon>
        <taxon>Plectina</taxon>
        <taxon>Plectoidea</taxon>
        <taxon>Plectidae</taxon>
        <taxon>Plectus</taxon>
    </lineage>
</organism>
<sequence length="430" mass="48792">MAREYLTGCTRSLQRFQSSPKAGTLGLQTTKSTEEEMSKQKTSARREFLERTECSNWLGLEDKMNFARSSSRMGFDERMGLIESEQYHAALGVSFDNECLAASETGADSSGFGDALENISSMFDRSDTRMPFMGNDDGIDDCDCHQQQDVDEVDNNTSIVRQLSASELESIKTRQAQRLEQVRLILHAIVDEGATGDAGWEKRIAAKQAELKQIFVAHRSEPALRIVHERLHMQDSPVIRPPIRIMHDAELNNYKEVQHRRMSTVENILAEIEVEEQMSVAGWEDRVSMLQKELRALVTGDAPKPLPIQGPPHLQEGGAHSSPIHILDMEEQHEYAVRQAQRIEDVEEIIQMITKEQQTAAPGWKRRVDNLLIQLKVIVDGSDPNYEDSMRNYIRQPPTSRLAVRRIANVGKWLKTSMRKKLRPEKSVLG</sequence>
<keyword evidence="2" id="KW-1185">Reference proteome</keyword>
<accession>A0A914WTR4</accession>
<dbReference type="WBParaSite" id="PSAMB.scaffold5216size12295.g26097.t1">
    <property type="protein sequence ID" value="PSAMB.scaffold5216size12295.g26097.t1"/>
    <property type="gene ID" value="PSAMB.scaffold5216size12295.g26097"/>
</dbReference>
<protein>
    <submittedName>
        <fullName evidence="3">Uncharacterized protein</fullName>
    </submittedName>
</protein>
<evidence type="ECO:0000313" key="2">
    <source>
        <dbReference type="Proteomes" id="UP000887566"/>
    </source>
</evidence>
<dbReference type="Proteomes" id="UP000887566">
    <property type="component" value="Unplaced"/>
</dbReference>
<evidence type="ECO:0000256" key="1">
    <source>
        <dbReference type="SAM" id="MobiDB-lite"/>
    </source>
</evidence>
<evidence type="ECO:0000313" key="3">
    <source>
        <dbReference type="WBParaSite" id="PSAMB.scaffold5216size12295.g26097.t1"/>
    </source>
</evidence>
<feature type="compositionally biased region" description="Polar residues" evidence="1">
    <location>
        <begin position="20"/>
        <end position="31"/>
    </location>
</feature>
<reference evidence="3" key="1">
    <citation type="submission" date="2022-11" db="UniProtKB">
        <authorList>
            <consortium name="WormBaseParasite"/>
        </authorList>
    </citation>
    <scope>IDENTIFICATION</scope>
</reference>
<proteinExistence type="predicted"/>
<dbReference type="AlphaFoldDB" id="A0A914WTR4"/>
<feature type="region of interest" description="Disordered" evidence="1">
    <location>
        <begin position="20"/>
        <end position="45"/>
    </location>
</feature>
<feature type="compositionally biased region" description="Basic and acidic residues" evidence="1">
    <location>
        <begin position="32"/>
        <end position="45"/>
    </location>
</feature>
<name>A0A914WTR4_9BILA</name>